<evidence type="ECO:0000313" key="2">
    <source>
        <dbReference type="EMBL" id="OMO69304.1"/>
    </source>
</evidence>
<dbReference type="AlphaFoldDB" id="A0A1R3HG66"/>
<feature type="region of interest" description="Disordered" evidence="1">
    <location>
        <begin position="1"/>
        <end position="45"/>
    </location>
</feature>
<name>A0A1R3HG66_9ROSI</name>
<reference evidence="3" key="1">
    <citation type="submission" date="2013-09" db="EMBL/GenBank/DDBJ databases">
        <title>Corchorus olitorius genome sequencing.</title>
        <authorList>
            <person name="Alam M."/>
            <person name="Haque M.S."/>
            <person name="Islam M.S."/>
            <person name="Emdad E.M."/>
            <person name="Islam M.M."/>
            <person name="Ahmed B."/>
            <person name="Halim A."/>
            <person name="Hossen Q.M.M."/>
            <person name="Hossain M.Z."/>
            <person name="Ahmed R."/>
            <person name="Khan M.M."/>
            <person name="Islam R."/>
            <person name="Rashid M.M."/>
            <person name="Khan S.A."/>
            <person name="Rahman M.S."/>
            <person name="Alam M."/>
            <person name="Yahiya A.S."/>
            <person name="Khan M.S."/>
            <person name="Azam M.S."/>
            <person name="Haque T."/>
            <person name="Lashkar M.Z.H."/>
            <person name="Akhand A.I."/>
            <person name="Morshed G."/>
            <person name="Roy S."/>
            <person name="Uddin K.S."/>
            <person name="Rabeya T."/>
            <person name="Hossain A.S."/>
            <person name="Chowdhury A."/>
            <person name="Snigdha A.R."/>
            <person name="Mortoza M.S."/>
            <person name="Matin S.A."/>
            <person name="Hoque S.M.E."/>
            <person name="Islam M.K."/>
            <person name="Roy D.K."/>
            <person name="Haider R."/>
            <person name="Moosa M.M."/>
            <person name="Elias S.M."/>
            <person name="Hasan A.M."/>
            <person name="Jahan S."/>
            <person name="Shafiuddin M."/>
            <person name="Mahmood N."/>
            <person name="Shommy N.S."/>
        </authorList>
    </citation>
    <scope>NUCLEOTIDE SEQUENCE [LARGE SCALE GENOMIC DNA]</scope>
    <source>
        <strain evidence="3">cv. O-4</strain>
    </source>
</reference>
<gene>
    <name evidence="2" type="ORF">COLO4_29147</name>
</gene>
<keyword evidence="3" id="KW-1185">Reference proteome</keyword>
<feature type="compositionally biased region" description="Basic residues" evidence="1">
    <location>
        <begin position="1"/>
        <end position="14"/>
    </location>
</feature>
<proteinExistence type="predicted"/>
<protein>
    <recommendedName>
        <fullName evidence="4">RNase H type-1 domain-containing protein</fullName>
    </recommendedName>
</protein>
<dbReference type="OrthoDB" id="931425at2759"/>
<comment type="caution">
    <text evidence="2">The sequence shown here is derived from an EMBL/GenBank/DDBJ whole genome shotgun (WGS) entry which is preliminary data.</text>
</comment>
<feature type="compositionally biased region" description="Polar residues" evidence="1">
    <location>
        <begin position="22"/>
        <end position="32"/>
    </location>
</feature>
<evidence type="ECO:0008006" key="4">
    <source>
        <dbReference type="Google" id="ProtNLM"/>
    </source>
</evidence>
<dbReference type="Proteomes" id="UP000187203">
    <property type="component" value="Unassembled WGS sequence"/>
</dbReference>
<feature type="compositionally biased region" description="Basic and acidic residues" evidence="1">
    <location>
        <begin position="36"/>
        <end position="45"/>
    </location>
</feature>
<dbReference type="EMBL" id="AWUE01020246">
    <property type="protein sequence ID" value="OMO69304.1"/>
    <property type="molecule type" value="Genomic_DNA"/>
</dbReference>
<evidence type="ECO:0000256" key="1">
    <source>
        <dbReference type="SAM" id="MobiDB-lite"/>
    </source>
</evidence>
<evidence type="ECO:0000313" key="3">
    <source>
        <dbReference type="Proteomes" id="UP000187203"/>
    </source>
</evidence>
<sequence>MEKLPTRVKKHKLGNRLLRSLKQPSQSESSQAWGRRTTEKGSRPYEKAVEIEGLKKKIRMWSVIHVFKEANSFADSLAKSSIDRGQLF</sequence>
<organism evidence="2 3">
    <name type="scientific">Corchorus olitorius</name>
    <dbReference type="NCBI Taxonomy" id="93759"/>
    <lineage>
        <taxon>Eukaryota</taxon>
        <taxon>Viridiplantae</taxon>
        <taxon>Streptophyta</taxon>
        <taxon>Embryophyta</taxon>
        <taxon>Tracheophyta</taxon>
        <taxon>Spermatophyta</taxon>
        <taxon>Magnoliopsida</taxon>
        <taxon>eudicotyledons</taxon>
        <taxon>Gunneridae</taxon>
        <taxon>Pentapetalae</taxon>
        <taxon>rosids</taxon>
        <taxon>malvids</taxon>
        <taxon>Malvales</taxon>
        <taxon>Malvaceae</taxon>
        <taxon>Grewioideae</taxon>
        <taxon>Apeibeae</taxon>
        <taxon>Corchorus</taxon>
    </lineage>
</organism>
<accession>A0A1R3HG66</accession>